<protein>
    <submittedName>
        <fullName evidence="2">Morphogenesis protein 1 wall, phi29, hydrolase, infection</fullName>
    </submittedName>
</protein>
<dbReference type="Pfam" id="PF18013">
    <property type="entry name" value="Phage_lysozyme2"/>
    <property type="match status" value="1"/>
</dbReference>
<feature type="domain" description="Phage tail lysozyme" evidence="1">
    <location>
        <begin position="18"/>
        <end position="182"/>
    </location>
</feature>
<sequence length="211" mass="23220">MATWISRAGGLTQAEMENNANIVIQTYRSMGYNDMTIAGILGNMQNESSINPERIEEGGGGGYGLVQWTPQSVLINHCNTLGLSPYNNGDIQLQVIDAELQKVSAVNEWYTTQAFINPYKPSGATDDMVDITGEQFKSNSMGWGADKLSLMFMVGYERPSYDPDVNHINKRKSDALTWYEYMGGVIPPQPPSGNGKALIHLWLCKALYGGI</sequence>
<name>A0A8S5PS22_9CAUD</name>
<dbReference type="InterPro" id="IPR041219">
    <property type="entry name" value="Phage_lysozyme2"/>
</dbReference>
<evidence type="ECO:0000259" key="1">
    <source>
        <dbReference type="Pfam" id="PF18013"/>
    </source>
</evidence>
<evidence type="ECO:0000313" key="2">
    <source>
        <dbReference type="EMBL" id="DAE09285.1"/>
    </source>
</evidence>
<reference evidence="2" key="1">
    <citation type="journal article" date="2021" name="Proc. Natl. Acad. Sci. U.S.A.">
        <title>A Catalog of Tens of Thousands of Viruses from Human Metagenomes Reveals Hidden Associations with Chronic Diseases.</title>
        <authorList>
            <person name="Tisza M.J."/>
            <person name="Buck C.B."/>
        </authorList>
    </citation>
    <scope>NUCLEOTIDE SEQUENCE</scope>
    <source>
        <strain evidence="2">CtdKF3</strain>
    </source>
</reference>
<keyword evidence="2" id="KW-0378">Hydrolase</keyword>
<dbReference type="GO" id="GO:0016787">
    <property type="term" value="F:hydrolase activity"/>
    <property type="evidence" value="ECO:0007669"/>
    <property type="project" value="UniProtKB-KW"/>
</dbReference>
<dbReference type="EMBL" id="BK015485">
    <property type="protein sequence ID" value="DAE09285.1"/>
    <property type="molecule type" value="Genomic_DNA"/>
</dbReference>
<accession>A0A8S5PS22</accession>
<dbReference type="Gene3D" id="1.10.530.10">
    <property type="match status" value="1"/>
</dbReference>
<organism evidence="2">
    <name type="scientific">Podoviridae sp. ctdKF3</name>
    <dbReference type="NCBI Taxonomy" id="2825261"/>
    <lineage>
        <taxon>Viruses</taxon>
        <taxon>Duplodnaviria</taxon>
        <taxon>Heunggongvirae</taxon>
        <taxon>Uroviricota</taxon>
        <taxon>Caudoviricetes</taxon>
    </lineage>
</organism>
<proteinExistence type="predicted"/>